<feature type="non-terminal residue" evidence="4">
    <location>
        <position position="1"/>
    </location>
</feature>
<evidence type="ECO:0000256" key="1">
    <source>
        <dbReference type="ARBA" id="ARBA00022737"/>
    </source>
</evidence>
<evidence type="ECO:0000259" key="3">
    <source>
        <dbReference type="PROSITE" id="PS51145"/>
    </source>
</evidence>
<dbReference type="InterPro" id="IPR000906">
    <property type="entry name" value="ZU5_dom"/>
</dbReference>
<dbReference type="Pfam" id="PF00791">
    <property type="entry name" value="ZU5"/>
    <property type="match status" value="2"/>
</dbReference>
<organism evidence="4 5">
    <name type="scientific">Pan troglodytes</name>
    <name type="common">Chimpanzee</name>
    <dbReference type="NCBI Taxonomy" id="9598"/>
    <lineage>
        <taxon>Eukaryota</taxon>
        <taxon>Metazoa</taxon>
        <taxon>Chordata</taxon>
        <taxon>Craniata</taxon>
        <taxon>Vertebrata</taxon>
        <taxon>Euteleostomi</taxon>
        <taxon>Mammalia</taxon>
        <taxon>Eutheria</taxon>
        <taxon>Euarchontoglires</taxon>
        <taxon>Primates</taxon>
        <taxon>Haplorrhini</taxon>
        <taxon>Catarrhini</taxon>
        <taxon>Hominidae</taxon>
        <taxon>Pan</taxon>
    </lineage>
</organism>
<comment type="caution">
    <text evidence="4">The sequence shown here is derived from an EMBL/GenBank/DDBJ whole genome shotgun (WGS) entry which is preliminary data.</text>
</comment>
<evidence type="ECO:0000313" key="5">
    <source>
        <dbReference type="Proteomes" id="UP000236370"/>
    </source>
</evidence>
<dbReference type="Gene3D" id="2.60.220.30">
    <property type="match status" value="2"/>
</dbReference>
<name>A0A2J8NVF4_PANTR</name>
<keyword evidence="1" id="KW-0677">Repeat</keyword>
<feature type="domain" description="ZU5" evidence="3">
    <location>
        <begin position="8"/>
        <end position="195"/>
    </location>
</feature>
<dbReference type="PANTHER" id="PTHR24123:SF74">
    <property type="entry name" value="ANKYRIN 3"/>
    <property type="match status" value="1"/>
</dbReference>
<dbReference type="EMBL" id="NBAG03000223">
    <property type="protein sequence ID" value="PNI75745.1"/>
    <property type="molecule type" value="Genomic_DNA"/>
</dbReference>
<keyword evidence="2" id="KW-0040">ANK repeat</keyword>
<dbReference type="FunFam" id="2.60.220.30:FF:000005">
    <property type="entry name" value="Ankyrin-2 isoform 2"/>
    <property type="match status" value="1"/>
</dbReference>
<dbReference type="PANTHER" id="PTHR24123">
    <property type="entry name" value="ANKYRIN REPEAT-CONTAINING"/>
    <property type="match status" value="1"/>
</dbReference>
<dbReference type="InterPro" id="IPR051165">
    <property type="entry name" value="Multifunctional_ANK_Repeat"/>
</dbReference>
<evidence type="ECO:0000256" key="2">
    <source>
        <dbReference type="ARBA" id="ARBA00023043"/>
    </source>
</evidence>
<reference evidence="4 5" key="1">
    <citation type="submission" date="2017-12" db="EMBL/GenBank/DDBJ databases">
        <title>High-resolution comparative analysis of great ape genomes.</title>
        <authorList>
            <person name="Pollen A."/>
            <person name="Hastie A."/>
            <person name="Hormozdiari F."/>
            <person name="Dougherty M."/>
            <person name="Liu R."/>
            <person name="Chaisson M."/>
            <person name="Hoppe E."/>
            <person name="Hill C."/>
            <person name="Pang A."/>
            <person name="Hillier L."/>
            <person name="Baker C."/>
            <person name="Armstrong J."/>
            <person name="Shendure J."/>
            <person name="Paten B."/>
            <person name="Wilson R."/>
            <person name="Chao H."/>
            <person name="Schneider V."/>
            <person name="Ventura M."/>
            <person name="Kronenberg Z."/>
            <person name="Murali S."/>
            <person name="Gordon D."/>
            <person name="Cantsilieris S."/>
            <person name="Munson K."/>
            <person name="Nelson B."/>
            <person name="Raja A."/>
            <person name="Underwood J."/>
            <person name="Diekhans M."/>
            <person name="Fiddes I."/>
            <person name="Haussler D."/>
            <person name="Eichler E."/>
        </authorList>
    </citation>
    <scope>NUCLEOTIDE SEQUENCE [LARGE SCALE GENOMIC DNA]</scope>
    <source>
        <strain evidence="4">Yerkes chimp pedigree #C0471</strain>
    </source>
</reference>
<evidence type="ECO:0000313" key="4">
    <source>
        <dbReference type="EMBL" id="PNI75745.1"/>
    </source>
</evidence>
<sequence>SSPIHSGFLVSFMVDARGGSMRGSRHHGMRIIIPPRKCTAPTRITCRLVKRHKLANPPPMVEGEGLASRLVEMGPAGAQFLGKLHLPTNPPPVNEGESLVSRILQLGPQGTKFIGPVIVEIPHFGSMRGKERELIVLRSENGETWKEHQFDSKNEDLTELLNGMDEELDSPEELGKKRICRIITKDFPQYFAVVS</sequence>
<dbReference type="Proteomes" id="UP000236370">
    <property type="component" value="Unassembled WGS sequence"/>
</dbReference>
<gene>
    <name evidence="4" type="ORF">CK820_G0008076</name>
</gene>
<accession>A0A2J8NVF4</accession>
<protein>
    <submittedName>
        <fullName evidence="4">ANK3 isoform 15</fullName>
    </submittedName>
</protein>
<dbReference type="FunFam" id="2.60.220.30:FF:000009">
    <property type="entry name" value="Ankyrin 2, isoform G"/>
    <property type="match status" value="1"/>
</dbReference>
<dbReference type="PROSITE" id="PS51145">
    <property type="entry name" value="ZU5"/>
    <property type="match status" value="1"/>
</dbReference>
<dbReference type="SMART" id="SM00218">
    <property type="entry name" value="ZU5"/>
    <property type="match status" value="1"/>
</dbReference>
<dbReference type="AlphaFoldDB" id="A0A2J8NVF4"/>
<proteinExistence type="predicted"/>
<feature type="non-terminal residue" evidence="4">
    <location>
        <position position="195"/>
    </location>
</feature>